<accession>A0AA40KRQ1</accession>
<sequence length="142" mass="16040">MYPVKCASYGNNRCSRIKLSNRTADYFTLKKKKEFHSGRSESRALPASAPYLEFHFDRLIFHAMRSMPVFATGCSSRNPAIHSWHNIVLQLCETSSLQTLSTTALLAAHSLLSVQETECPRSLVVFPSSVFRLGKIRETTEK</sequence>
<keyword evidence="2" id="KW-1185">Reference proteome</keyword>
<reference evidence="1" key="1">
    <citation type="submission" date="2021-10" db="EMBL/GenBank/DDBJ databases">
        <title>Melipona bicolor Genome sequencing and assembly.</title>
        <authorList>
            <person name="Araujo N.S."/>
            <person name="Arias M.C."/>
        </authorList>
    </citation>
    <scope>NUCLEOTIDE SEQUENCE</scope>
    <source>
        <strain evidence="1">USP_2M_L1-L4_2017</strain>
        <tissue evidence="1">Whole body</tissue>
    </source>
</reference>
<name>A0AA40KRQ1_9HYME</name>
<dbReference type="AlphaFoldDB" id="A0AA40KRQ1"/>
<dbReference type="Proteomes" id="UP001177670">
    <property type="component" value="Unassembled WGS sequence"/>
</dbReference>
<organism evidence="1 2">
    <name type="scientific">Melipona bicolor</name>
    <dbReference type="NCBI Taxonomy" id="60889"/>
    <lineage>
        <taxon>Eukaryota</taxon>
        <taxon>Metazoa</taxon>
        <taxon>Ecdysozoa</taxon>
        <taxon>Arthropoda</taxon>
        <taxon>Hexapoda</taxon>
        <taxon>Insecta</taxon>
        <taxon>Pterygota</taxon>
        <taxon>Neoptera</taxon>
        <taxon>Endopterygota</taxon>
        <taxon>Hymenoptera</taxon>
        <taxon>Apocrita</taxon>
        <taxon>Aculeata</taxon>
        <taxon>Apoidea</taxon>
        <taxon>Anthophila</taxon>
        <taxon>Apidae</taxon>
        <taxon>Melipona</taxon>
    </lineage>
</organism>
<evidence type="ECO:0000313" key="2">
    <source>
        <dbReference type="Proteomes" id="UP001177670"/>
    </source>
</evidence>
<dbReference type="EMBL" id="JAHYIQ010000007">
    <property type="protein sequence ID" value="KAK1130313.1"/>
    <property type="molecule type" value="Genomic_DNA"/>
</dbReference>
<proteinExistence type="predicted"/>
<gene>
    <name evidence="1" type="ORF">K0M31_018449</name>
</gene>
<evidence type="ECO:0000313" key="1">
    <source>
        <dbReference type="EMBL" id="KAK1130313.1"/>
    </source>
</evidence>
<protein>
    <submittedName>
        <fullName evidence="1">Uncharacterized protein</fullName>
    </submittedName>
</protein>
<comment type="caution">
    <text evidence="1">The sequence shown here is derived from an EMBL/GenBank/DDBJ whole genome shotgun (WGS) entry which is preliminary data.</text>
</comment>